<gene>
    <name evidence="1" type="ORF">ILEXP_LOCUS28440</name>
</gene>
<accession>A0ABC8SXX0</accession>
<proteinExistence type="predicted"/>
<dbReference type="EMBL" id="CAUOFW020003392">
    <property type="protein sequence ID" value="CAK9159733.1"/>
    <property type="molecule type" value="Genomic_DNA"/>
</dbReference>
<dbReference type="Proteomes" id="UP001642360">
    <property type="component" value="Unassembled WGS sequence"/>
</dbReference>
<keyword evidence="2" id="KW-1185">Reference proteome</keyword>
<dbReference type="AlphaFoldDB" id="A0ABC8SXX0"/>
<evidence type="ECO:0000313" key="1">
    <source>
        <dbReference type="EMBL" id="CAK9159733.1"/>
    </source>
</evidence>
<comment type="caution">
    <text evidence="1">The sequence shown here is derived from an EMBL/GenBank/DDBJ whole genome shotgun (WGS) entry which is preliminary data.</text>
</comment>
<name>A0ABC8SXX0_9AQUA</name>
<organism evidence="1 2">
    <name type="scientific">Ilex paraguariensis</name>
    <name type="common">yerba mate</name>
    <dbReference type="NCBI Taxonomy" id="185542"/>
    <lineage>
        <taxon>Eukaryota</taxon>
        <taxon>Viridiplantae</taxon>
        <taxon>Streptophyta</taxon>
        <taxon>Embryophyta</taxon>
        <taxon>Tracheophyta</taxon>
        <taxon>Spermatophyta</taxon>
        <taxon>Magnoliopsida</taxon>
        <taxon>eudicotyledons</taxon>
        <taxon>Gunneridae</taxon>
        <taxon>Pentapetalae</taxon>
        <taxon>asterids</taxon>
        <taxon>campanulids</taxon>
        <taxon>Aquifoliales</taxon>
        <taxon>Aquifoliaceae</taxon>
        <taxon>Ilex</taxon>
    </lineage>
</organism>
<sequence length="260" mass="29251">MEIGIPAGFARPREIVGLHRDDRYMNNCIGWNLEVAGAWWHGAVVIGGPGMVMKFQHSIVRSRDGKCKPIKFDETDVSSEWPTESESLPLLLDDSWLGNLPLERKGPRNLKTNSRVASVFYCQNPGYNKMKDELHKSILFNAMRDLNRNEDDNKSIASLKMTIMLCEDNGETRTTIAAWTNSRGNYKNVVGRGLKREERRGEEPSCEAVLECCGAAFGSHHEPDASDFFPGTAWLTRWATADGNDDIMGTTIILWKRDSN</sequence>
<reference evidence="1 2" key="1">
    <citation type="submission" date="2024-02" db="EMBL/GenBank/DDBJ databases">
        <authorList>
            <person name="Vignale AGUSTIN F."/>
            <person name="Sosa J E."/>
            <person name="Modenutti C."/>
        </authorList>
    </citation>
    <scope>NUCLEOTIDE SEQUENCE [LARGE SCALE GENOMIC DNA]</scope>
</reference>
<evidence type="ECO:0000313" key="2">
    <source>
        <dbReference type="Proteomes" id="UP001642360"/>
    </source>
</evidence>
<protein>
    <submittedName>
        <fullName evidence="1">Uncharacterized protein</fullName>
    </submittedName>
</protein>